<evidence type="ECO:0000313" key="2">
    <source>
        <dbReference type="EnsemblMetazoa" id="OVOC7160.1"/>
    </source>
</evidence>
<feature type="compositionally biased region" description="Basic and acidic residues" evidence="1">
    <location>
        <begin position="105"/>
        <end position="117"/>
    </location>
</feature>
<evidence type="ECO:0000256" key="1">
    <source>
        <dbReference type="SAM" id="MobiDB-lite"/>
    </source>
</evidence>
<accession>A0A8R1XZP7</accession>
<reference evidence="2" key="2">
    <citation type="submission" date="2022-06" db="UniProtKB">
        <authorList>
            <consortium name="EnsemblMetazoa"/>
        </authorList>
    </citation>
    <scope>IDENTIFICATION</scope>
</reference>
<reference evidence="3" key="1">
    <citation type="submission" date="2013-10" db="EMBL/GenBank/DDBJ databases">
        <title>Genome sequencing of Onchocerca volvulus.</title>
        <authorList>
            <person name="Cotton J."/>
            <person name="Tsai J."/>
            <person name="Stanley E."/>
            <person name="Tracey A."/>
            <person name="Holroyd N."/>
            <person name="Lustigman S."/>
            <person name="Berriman M."/>
        </authorList>
    </citation>
    <scope>NUCLEOTIDE SEQUENCE</scope>
</reference>
<protein>
    <submittedName>
        <fullName evidence="2">Uncharacterized protein</fullName>
    </submittedName>
</protein>
<dbReference type="Proteomes" id="UP000024404">
    <property type="component" value="Unassembled WGS sequence"/>
</dbReference>
<proteinExistence type="predicted"/>
<feature type="region of interest" description="Disordered" evidence="1">
    <location>
        <begin position="103"/>
        <end position="124"/>
    </location>
</feature>
<dbReference type="EnsemblMetazoa" id="OVOC7160.1">
    <property type="protein sequence ID" value="OVOC7160.1"/>
    <property type="gene ID" value="WBGene00243969"/>
</dbReference>
<dbReference type="AlphaFoldDB" id="A0A8R1XZP7"/>
<sequence>MTKYSDCSDCGKNEALRYAAQSPIVFRKTHCDQKECGRRTIVFRIETIILREIKLGRLLIPARKMTGFGLVREAEEERVSEVRSKPGELQFICQDLMFSGAPASENRKEATLPEPAKKRPRIQEPSGWARRLRTTCPCPQYQIFFFSSQCNNSVDI</sequence>
<evidence type="ECO:0000313" key="3">
    <source>
        <dbReference type="Proteomes" id="UP000024404"/>
    </source>
</evidence>
<dbReference type="EMBL" id="CMVM020000188">
    <property type="status" value="NOT_ANNOTATED_CDS"/>
    <property type="molecule type" value="Genomic_DNA"/>
</dbReference>
<keyword evidence="3" id="KW-1185">Reference proteome</keyword>
<name>A0A8R1XZP7_ONCVO</name>
<organism evidence="2 3">
    <name type="scientific">Onchocerca volvulus</name>
    <dbReference type="NCBI Taxonomy" id="6282"/>
    <lineage>
        <taxon>Eukaryota</taxon>
        <taxon>Metazoa</taxon>
        <taxon>Ecdysozoa</taxon>
        <taxon>Nematoda</taxon>
        <taxon>Chromadorea</taxon>
        <taxon>Rhabditida</taxon>
        <taxon>Spirurina</taxon>
        <taxon>Spiruromorpha</taxon>
        <taxon>Filarioidea</taxon>
        <taxon>Onchocercidae</taxon>
        <taxon>Onchocerca</taxon>
    </lineage>
</organism>